<reference evidence="2 3" key="1">
    <citation type="submission" date="2012-06" db="EMBL/GenBank/DDBJ databases">
        <title>Complete sequence of chromosome of Mycobacterium chubuense NBB4.</title>
        <authorList>
            <consortium name="US DOE Joint Genome Institute"/>
            <person name="Lucas S."/>
            <person name="Han J."/>
            <person name="Lapidus A."/>
            <person name="Cheng J.-F."/>
            <person name="Goodwin L."/>
            <person name="Pitluck S."/>
            <person name="Peters L."/>
            <person name="Mikhailova N."/>
            <person name="Teshima H."/>
            <person name="Detter J.C."/>
            <person name="Han C."/>
            <person name="Tapia R."/>
            <person name="Land M."/>
            <person name="Hauser L."/>
            <person name="Kyrpides N."/>
            <person name="Ivanova N."/>
            <person name="Pagani I."/>
            <person name="Mattes T."/>
            <person name="Holmes A."/>
            <person name="Rutledge P."/>
            <person name="Paulsen I."/>
            <person name="Coleman N."/>
            <person name="Woyke T."/>
        </authorList>
    </citation>
    <scope>NUCLEOTIDE SEQUENCE [LARGE SCALE GENOMIC DNA]</scope>
    <source>
        <strain evidence="2 3">NBB4</strain>
    </source>
</reference>
<dbReference type="KEGG" id="mcb:Mycch_1167"/>
<dbReference type="EMBL" id="CP003053">
    <property type="protein sequence ID" value="AFM15975.1"/>
    <property type="molecule type" value="Genomic_DNA"/>
</dbReference>
<dbReference type="Proteomes" id="UP000006057">
    <property type="component" value="Chromosome"/>
</dbReference>
<gene>
    <name evidence="2" type="ordered locus">Mycch_1167</name>
</gene>
<protein>
    <submittedName>
        <fullName evidence="2">Uncharacterized protein</fullName>
    </submittedName>
</protein>
<evidence type="ECO:0000313" key="3">
    <source>
        <dbReference type="Proteomes" id="UP000006057"/>
    </source>
</evidence>
<name>I4BFB8_MYCCN</name>
<evidence type="ECO:0000256" key="1">
    <source>
        <dbReference type="SAM" id="MobiDB-lite"/>
    </source>
</evidence>
<evidence type="ECO:0000313" key="2">
    <source>
        <dbReference type="EMBL" id="AFM15975.1"/>
    </source>
</evidence>
<proteinExistence type="predicted"/>
<accession>I4BFB8</accession>
<feature type="compositionally biased region" description="Basic and acidic residues" evidence="1">
    <location>
        <begin position="26"/>
        <end position="35"/>
    </location>
</feature>
<dbReference type="HOGENOM" id="CLU_3082016_0_0_11"/>
<dbReference type="AlphaFoldDB" id="I4BFB8"/>
<dbReference type="PATRIC" id="fig|710421.3.peg.1175"/>
<sequence length="52" mass="6076">MTMTTDTAATVVDLRSHPAWRAAQRRARERDEAMRRHPSYQSRTDVPHLRSV</sequence>
<organism evidence="2 3">
    <name type="scientific">Mycolicibacterium chubuense (strain NBB4)</name>
    <name type="common">Mycobacterium chubuense</name>
    <dbReference type="NCBI Taxonomy" id="710421"/>
    <lineage>
        <taxon>Bacteria</taxon>
        <taxon>Bacillati</taxon>
        <taxon>Actinomycetota</taxon>
        <taxon>Actinomycetes</taxon>
        <taxon>Mycobacteriales</taxon>
        <taxon>Mycobacteriaceae</taxon>
        <taxon>Mycolicibacterium</taxon>
    </lineage>
</organism>
<feature type="region of interest" description="Disordered" evidence="1">
    <location>
        <begin position="22"/>
        <end position="52"/>
    </location>
</feature>
<keyword evidence="3" id="KW-1185">Reference proteome</keyword>